<evidence type="ECO:0000256" key="2">
    <source>
        <dbReference type="ARBA" id="ARBA00004651"/>
    </source>
</evidence>
<feature type="transmembrane region" description="Helical" evidence="13">
    <location>
        <begin position="92"/>
        <end position="123"/>
    </location>
</feature>
<keyword evidence="10" id="KW-0408">Iron</keyword>
<dbReference type="EMBL" id="JAQQLI010000034">
    <property type="protein sequence ID" value="MDC7787929.1"/>
    <property type="molecule type" value="Genomic_DNA"/>
</dbReference>
<comment type="subcellular location">
    <subcellularLocation>
        <location evidence="2">Cell membrane</location>
        <topology evidence="2">Multi-pass membrane protein</topology>
    </subcellularLocation>
</comment>
<keyword evidence="5" id="KW-0349">Heme</keyword>
<reference evidence="15" key="2">
    <citation type="submission" date="2023-02" db="EMBL/GenBank/DDBJ databases">
        <authorList>
            <person name="Rayyan A."/>
            <person name="Meyer T."/>
            <person name="Kyndt J.A."/>
        </authorList>
    </citation>
    <scope>NUCLEOTIDE SEQUENCE</scope>
    <source>
        <strain evidence="15">DSM 9987</strain>
    </source>
</reference>
<evidence type="ECO:0000256" key="5">
    <source>
        <dbReference type="ARBA" id="ARBA00022617"/>
    </source>
</evidence>
<gene>
    <name evidence="15" type="ORF">PQJ73_19750</name>
</gene>
<dbReference type="InterPro" id="IPR011577">
    <property type="entry name" value="Cyt_b561_bac/Ni-Hgenase"/>
</dbReference>
<dbReference type="InterPro" id="IPR016174">
    <property type="entry name" value="Di-haem_cyt_TM"/>
</dbReference>
<keyword evidence="6 13" id="KW-0812">Transmembrane</keyword>
<protein>
    <submittedName>
        <fullName evidence="15">Cytochrome b</fullName>
    </submittedName>
</protein>
<feature type="transmembrane region" description="Helical" evidence="13">
    <location>
        <begin position="143"/>
        <end position="164"/>
    </location>
</feature>
<comment type="similarity">
    <text evidence="12">Belongs to the cytochrome b561 family.</text>
</comment>
<keyword evidence="4" id="KW-1003">Cell membrane</keyword>
<dbReference type="Gene3D" id="1.20.950.20">
    <property type="entry name" value="Transmembrane di-heme cytochromes, Chain C"/>
    <property type="match status" value="1"/>
</dbReference>
<dbReference type="PANTHER" id="PTHR30529">
    <property type="entry name" value="CYTOCHROME B561"/>
    <property type="match status" value="1"/>
</dbReference>
<name>A0ABT5JE24_RHOTP</name>
<comment type="cofactor">
    <cofactor evidence="1">
        <name>heme b</name>
        <dbReference type="ChEBI" id="CHEBI:60344"/>
    </cofactor>
</comment>
<evidence type="ECO:0000256" key="11">
    <source>
        <dbReference type="ARBA" id="ARBA00023136"/>
    </source>
</evidence>
<keyword evidence="7" id="KW-0479">Metal-binding</keyword>
<evidence type="ECO:0000256" key="10">
    <source>
        <dbReference type="ARBA" id="ARBA00023004"/>
    </source>
</evidence>
<dbReference type="RefSeq" id="WP_272778762.1">
    <property type="nucleotide sequence ID" value="NZ_JAQQLI010000034.1"/>
</dbReference>
<evidence type="ECO:0000256" key="3">
    <source>
        <dbReference type="ARBA" id="ARBA00022448"/>
    </source>
</evidence>
<feature type="transmembrane region" description="Helical" evidence="13">
    <location>
        <begin position="50"/>
        <end position="71"/>
    </location>
</feature>
<feature type="domain" description="Cytochrome b561 bacterial/Ni-hydrogenase" evidence="14">
    <location>
        <begin position="9"/>
        <end position="174"/>
    </location>
</feature>
<reference evidence="15" key="1">
    <citation type="journal article" date="2023" name="Microbiol Resour">
        <title>Genome Sequences of Rhodoplanes serenus and Two Thermotolerant Strains, Rhodoplanes tepidamans and 'Rhodoplanes cryptolactis,' Further Refine the Genus.</title>
        <authorList>
            <person name="Rayyan A.A."/>
            <person name="Kyndt J.A."/>
        </authorList>
    </citation>
    <scope>NUCLEOTIDE SEQUENCE</scope>
    <source>
        <strain evidence="15">DSM 9987</strain>
    </source>
</reference>
<dbReference type="Proteomes" id="UP001165652">
    <property type="component" value="Unassembled WGS sequence"/>
</dbReference>
<evidence type="ECO:0000256" key="1">
    <source>
        <dbReference type="ARBA" id="ARBA00001970"/>
    </source>
</evidence>
<keyword evidence="3" id="KW-0813">Transport</keyword>
<evidence type="ECO:0000256" key="4">
    <source>
        <dbReference type="ARBA" id="ARBA00022475"/>
    </source>
</evidence>
<evidence type="ECO:0000256" key="12">
    <source>
        <dbReference type="ARBA" id="ARBA00037975"/>
    </source>
</evidence>
<evidence type="ECO:0000256" key="8">
    <source>
        <dbReference type="ARBA" id="ARBA00022982"/>
    </source>
</evidence>
<proteinExistence type="inferred from homology"/>
<evidence type="ECO:0000256" key="7">
    <source>
        <dbReference type="ARBA" id="ARBA00022723"/>
    </source>
</evidence>
<evidence type="ECO:0000259" key="14">
    <source>
        <dbReference type="Pfam" id="PF01292"/>
    </source>
</evidence>
<dbReference type="PANTHER" id="PTHR30529:SF1">
    <property type="entry name" value="CYTOCHROME B561 HOMOLOG 2"/>
    <property type="match status" value="1"/>
</dbReference>
<organism evidence="15 16">
    <name type="scientific">Rhodoplanes tepidamans</name>
    <name type="common">Rhodoplanes cryptolactis</name>
    <dbReference type="NCBI Taxonomy" id="200616"/>
    <lineage>
        <taxon>Bacteria</taxon>
        <taxon>Pseudomonadati</taxon>
        <taxon>Pseudomonadota</taxon>
        <taxon>Alphaproteobacteria</taxon>
        <taxon>Hyphomicrobiales</taxon>
        <taxon>Nitrobacteraceae</taxon>
        <taxon>Rhodoplanes</taxon>
    </lineage>
</organism>
<keyword evidence="9 13" id="KW-1133">Transmembrane helix</keyword>
<dbReference type="Pfam" id="PF01292">
    <property type="entry name" value="Ni_hydr_CYTB"/>
    <property type="match status" value="1"/>
</dbReference>
<sequence length="180" mass="19094">MSNARTETRYGMLPILLHWVSAVLIGWLVVSGFRISDTGDLVAKADMLRLHVAGGISVAVLTLIRAGWWLLIERKPAAAEGASPIQATAARLMHWGFYVVVFGMAASGIAMMMSSGAGPIVFGGSGDLLPDFEAFVGRVQHGLGARLLIGLVALHIGAALYHQFILRDRILGRMGIGASS</sequence>
<evidence type="ECO:0000256" key="6">
    <source>
        <dbReference type="ARBA" id="ARBA00022692"/>
    </source>
</evidence>
<dbReference type="SUPFAM" id="SSF81342">
    <property type="entry name" value="Transmembrane di-heme cytochromes"/>
    <property type="match status" value="1"/>
</dbReference>
<evidence type="ECO:0000256" key="9">
    <source>
        <dbReference type="ARBA" id="ARBA00022989"/>
    </source>
</evidence>
<dbReference type="InterPro" id="IPR052168">
    <property type="entry name" value="Cytochrome_b561_oxidase"/>
</dbReference>
<comment type="caution">
    <text evidence="15">The sequence shown here is derived from an EMBL/GenBank/DDBJ whole genome shotgun (WGS) entry which is preliminary data.</text>
</comment>
<feature type="transmembrane region" description="Helical" evidence="13">
    <location>
        <begin position="12"/>
        <end position="30"/>
    </location>
</feature>
<evidence type="ECO:0000256" key="13">
    <source>
        <dbReference type="SAM" id="Phobius"/>
    </source>
</evidence>
<evidence type="ECO:0000313" key="15">
    <source>
        <dbReference type="EMBL" id="MDC7787929.1"/>
    </source>
</evidence>
<evidence type="ECO:0000313" key="16">
    <source>
        <dbReference type="Proteomes" id="UP001165652"/>
    </source>
</evidence>
<accession>A0ABT5JE24</accession>
<keyword evidence="11 13" id="KW-0472">Membrane</keyword>
<keyword evidence="8" id="KW-0249">Electron transport</keyword>
<keyword evidence="16" id="KW-1185">Reference proteome</keyword>